<protein>
    <submittedName>
        <fullName evidence="1">Uncharacterized protein</fullName>
    </submittedName>
</protein>
<feature type="non-terminal residue" evidence="1">
    <location>
        <position position="1"/>
    </location>
</feature>
<name>A0A813BFD4_9DINO</name>
<gene>
    <name evidence="1" type="ORF">SNEC2469_LOCUS30388</name>
</gene>
<dbReference type="EMBL" id="CAJNJA010070826">
    <property type="protein sequence ID" value="CAE7901962.1"/>
    <property type="molecule type" value="Genomic_DNA"/>
</dbReference>
<accession>A0A813BFD4</accession>
<comment type="caution">
    <text evidence="1">The sequence shown here is derived from an EMBL/GenBank/DDBJ whole genome shotgun (WGS) entry which is preliminary data.</text>
</comment>
<dbReference type="AlphaFoldDB" id="A0A813BFD4"/>
<evidence type="ECO:0000313" key="1">
    <source>
        <dbReference type="EMBL" id="CAE7901962.1"/>
    </source>
</evidence>
<proteinExistence type="predicted"/>
<reference evidence="1" key="1">
    <citation type="submission" date="2021-02" db="EMBL/GenBank/DDBJ databases">
        <authorList>
            <person name="Dougan E. K."/>
            <person name="Rhodes N."/>
            <person name="Thang M."/>
            <person name="Chan C."/>
        </authorList>
    </citation>
    <scope>NUCLEOTIDE SEQUENCE</scope>
</reference>
<evidence type="ECO:0000313" key="2">
    <source>
        <dbReference type="Proteomes" id="UP000601435"/>
    </source>
</evidence>
<sequence>MGRVWAAWFQHAELFKADAPFHSKVKMIRTLIQGTWQWVAGAVHWNADDLVAFNTLQVRIYRLAFGLHVGFMHNTLSDGPPRCFDYNTNWLDTGDVNERDRNLVWLRPCFAGGTWNGGDMNKSGQCHLVVVIRGVFTLITLRGGLVSSLATNGCCALRTETDGVKGYSCGSNSLTYGFAHFERLDGRAAGARYCVLTQPEQQTAVANTFLVVSMELLVEHTGWSMGIAGTIAIVDMELFVDDGEMLQSMEMPAPILRGLGMIGRAPISQMRINGD</sequence>
<keyword evidence="2" id="KW-1185">Reference proteome</keyword>
<organism evidence="1 2">
    <name type="scientific">Symbiodinium necroappetens</name>
    <dbReference type="NCBI Taxonomy" id="1628268"/>
    <lineage>
        <taxon>Eukaryota</taxon>
        <taxon>Sar</taxon>
        <taxon>Alveolata</taxon>
        <taxon>Dinophyceae</taxon>
        <taxon>Suessiales</taxon>
        <taxon>Symbiodiniaceae</taxon>
        <taxon>Symbiodinium</taxon>
    </lineage>
</organism>
<dbReference type="Proteomes" id="UP000601435">
    <property type="component" value="Unassembled WGS sequence"/>
</dbReference>